<dbReference type="Proteomes" id="UP001515500">
    <property type="component" value="Chromosome 11"/>
</dbReference>
<keyword evidence="3" id="KW-1185">Reference proteome</keyword>
<name>A0AB40C9J6_DIOCR</name>
<dbReference type="RefSeq" id="XP_039135477.1">
    <property type="nucleotide sequence ID" value="XM_039279543.1"/>
</dbReference>
<dbReference type="GeneID" id="120272668"/>
<keyword evidence="2" id="KW-1133">Transmembrane helix</keyword>
<feature type="transmembrane region" description="Helical" evidence="2">
    <location>
        <begin position="140"/>
        <end position="161"/>
    </location>
</feature>
<organism evidence="3 4">
    <name type="scientific">Dioscorea cayennensis subsp. rotundata</name>
    <name type="common">White Guinea yam</name>
    <name type="synonym">Dioscorea rotundata</name>
    <dbReference type="NCBI Taxonomy" id="55577"/>
    <lineage>
        <taxon>Eukaryota</taxon>
        <taxon>Viridiplantae</taxon>
        <taxon>Streptophyta</taxon>
        <taxon>Embryophyta</taxon>
        <taxon>Tracheophyta</taxon>
        <taxon>Spermatophyta</taxon>
        <taxon>Magnoliopsida</taxon>
        <taxon>Liliopsida</taxon>
        <taxon>Dioscoreales</taxon>
        <taxon>Dioscoreaceae</taxon>
        <taxon>Dioscorea</taxon>
    </lineage>
</organism>
<proteinExistence type="predicted"/>
<feature type="compositionally biased region" description="Polar residues" evidence="1">
    <location>
        <begin position="48"/>
        <end position="57"/>
    </location>
</feature>
<protein>
    <submittedName>
        <fullName evidence="4">Uncharacterized protein LOC120272668</fullName>
    </submittedName>
</protein>
<sequence>MKPSSLQTLKAPIRSKPKENSHSHSQSKRSDSNPIEATKPPKIVAKSLASTFSTISDEMTADPSKPTAPVTDPDILAADPLEASIIAAADNKKEPIAMDTPALNPEEEIGSSEVVKEVTIVEEVGGKQGWSSDPVTLMNLSIWIVFILTLAVTAVGWLLWWSAEWEEECCSVLHPT</sequence>
<accession>A0AB40C9J6</accession>
<evidence type="ECO:0000313" key="3">
    <source>
        <dbReference type="Proteomes" id="UP001515500"/>
    </source>
</evidence>
<gene>
    <name evidence="4" type="primary">LOC120272668</name>
</gene>
<dbReference type="AlphaFoldDB" id="A0AB40C9J6"/>
<evidence type="ECO:0000256" key="1">
    <source>
        <dbReference type="SAM" id="MobiDB-lite"/>
    </source>
</evidence>
<keyword evidence="2" id="KW-0812">Transmembrane</keyword>
<keyword evidence="2" id="KW-0472">Membrane</keyword>
<evidence type="ECO:0000256" key="2">
    <source>
        <dbReference type="SAM" id="Phobius"/>
    </source>
</evidence>
<evidence type="ECO:0000313" key="4">
    <source>
        <dbReference type="RefSeq" id="XP_039135477.1"/>
    </source>
</evidence>
<feature type="region of interest" description="Disordered" evidence="1">
    <location>
        <begin position="1"/>
        <end position="74"/>
    </location>
</feature>
<reference evidence="4" key="1">
    <citation type="submission" date="2025-08" db="UniProtKB">
        <authorList>
            <consortium name="RefSeq"/>
        </authorList>
    </citation>
    <scope>IDENTIFICATION</scope>
</reference>